<dbReference type="AlphaFoldDB" id="A0A833U007"/>
<evidence type="ECO:0000313" key="1">
    <source>
        <dbReference type="EMBL" id="KAF5454802.1"/>
    </source>
</evidence>
<dbReference type="PANTHER" id="PTHR47150:SF7">
    <property type="entry name" value="NUCLEASE"/>
    <property type="match status" value="1"/>
</dbReference>
<accession>A0A833U007</accession>
<dbReference type="PANTHER" id="PTHR47150">
    <property type="entry name" value="OS12G0169200 PROTEIN"/>
    <property type="match status" value="1"/>
</dbReference>
<dbReference type="Proteomes" id="UP000619265">
    <property type="component" value="Unassembled WGS sequence"/>
</dbReference>
<dbReference type="Gramene" id="Jr11_10330_p1">
    <property type="protein sequence ID" value="cds.Jr11_10330_p1"/>
    <property type="gene ID" value="Jr11_10330"/>
</dbReference>
<name>A0A833U007_JUGRE</name>
<organism evidence="1 2">
    <name type="scientific">Juglans regia</name>
    <name type="common">English walnut</name>
    <dbReference type="NCBI Taxonomy" id="51240"/>
    <lineage>
        <taxon>Eukaryota</taxon>
        <taxon>Viridiplantae</taxon>
        <taxon>Streptophyta</taxon>
        <taxon>Embryophyta</taxon>
        <taxon>Tracheophyta</taxon>
        <taxon>Spermatophyta</taxon>
        <taxon>Magnoliopsida</taxon>
        <taxon>eudicotyledons</taxon>
        <taxon>Gunneridae</taxon>
        <taxon>Pentapetalae</taxon>
        <taxon>rosids</taxon>
        <taxon>fabids</taxon>
        <taxon>Fagales</taxon>
        <taxon>Juglandaceae</taxon>
        <taxon>Juglans</taxon>
    </lineage>
</organism>
<sequence>MTRIFFHKLLTYLSSEDELDVVLNDEADGQSSRHRHNHQRRKFSQYDHIQGHECLFRDYFAVNPIYPSNLFRMRFRMNHLLFLYILNGVESYEPYFVHIRDNAGRLGLSSMQKITATLRMLAYGVTGDFMDEYIRIGKSTAMENLKRFFETIISIFSDEYLWSPNANDIVQLLAVGEQRGFPGILGSIDCMH</sequence>
<comment type="caution">
    <text evidence="1">The sequence shown here is derived from an EMBL/GenBank/DDBJ whole genome shotgun (WGS) entry which is preliminary data.</text>
</comment>
<dbReference type="EMBL" id="LIHL02000011">
    <property type="protein sequence ID" value="KAF5454802.1"/>
    <property type="molecule type" value="Genomic_DNA"/>
</dbReference>
<dbReference type="InterPro" id="IPR006912">
    <property type="entry name" value="Harbinger_derived_prot"/>
</dbReference>
<proteinExistence type="predicted"/>
<evidence type="ECO:0000313" key="2">
    <source>
        <dbReference type="Proteomes" id="UP000619265"/>
    </source>
</evidence>
<dbReference type="Pfam" id="PF04827">
    <property type="entry name" value="Plant_tran"/>
    <property type="match status" value="1"/>
</dbReference>
<reference evidence="1" key="2">
    <citation type="submission" date="2020-03" db="EMBL/GenBank/DDBJ databases">
        <title>Walnut 2.0.</title>
        <authorList>
            <person name="Marrano A."/>
            <person name="Britton M."/>
            <person name="Zimin A.V."/>
            <person name="Zaini P.A."/>
            <person name="Workman R."/>
            <person name="Puiu D."/>
            <person name="Bianco L."/>
            <person name="Allen B.J."/>
            <person name="Troggio M."/>
            <person name="Leslie C.A."/>
            <person name="Timp W."/>
            <person name="Dendekar A."/>
            <person name="Salzberg S.L."/>
            <person name="Neale D.B."/>
        </authorList>
    </citation>
    <scope>NUCLEOTIDE SEQUENCE</scope>
    <source>
        <tissue evidence="1">Leaves</tissue>
    </source>
</reference>
<evidence type="ECO:0008006" key="3">
    <source>
        <dbReference type="Google" id="ProtNLM"/>
    </source>
</evidence>
<gene>
    <name evidence="1" type="ORF">F2P56_024440</name>
</gene>
<protein>
    <recommendedName>
        <fullName evidence="3">Nuclease HARBI1</fullName>
    </recommendedName>
</protein>
<reference evidence="1" key="1">
    <citation type="submission" date="2015-10" db="EMBL/GenBank/DDBJ databases">
        <authorList>
            <person name="Martinez-Garcia P.J."/>
            <person name="Crepeau M.W."/>
            <person name="Puiu D."/>
            <person name="Gonzalez-Ibeas D."/>
            <person name="Whalen J."/>
            <person name="Stevens K."/>
            <person name="Paul R."/>
            <person name="Butterfield T."/>
            <person name="Britton M."/>
            <person name="Reagan R."/>
            <person name="Chakraborty S."/>
            <person name="Walawage S.L."/>
            <person name="Vasquez-Gross H.A."/>
            <person name="Cardeno C."/>
            <person name="Famula R."/>
            <person name="Pratt K."/>
            <person name="Kuruganti S."/>
            <person name="Aradhya M.K."/>
            <person name="Leslie C.A."/>
            <person name="Dandekar A.M."/>
            <person name="Salzberg S.L."/>
            <person name="Wegrzyn J.L."/>
            <person name="Langley C.H."/>
            <person name="Neale D.B."/>
        </authorList>
    </citation>
    <scope>NUCLEOTIDE SEQUENCE</scope>
    <source>
        <tissue evidence="1">Leaves</tissue>
    </source>
</reference>